<proteinExistence type="predicted"/>
<protein>
    <submittedName>
        <fullName evidence="2">Uncharacterized protein</fullName>
    </submittedName>
</protein>
<sequence>MQFIGVGAEDPKLHICIGPELFYKISVSNTTLKTPFVILKVSVYVETIPSANDRFYSTDQLIVIRIMVVLWIMCFLVSVILVQFIGVGAEDPKLHICIGPELFYKISVSNTTLKTLFVILKVTVCVETIPSANDRMFKDDDRRAFRYIHRNIKSSMSRECQTLVLD</sequence>
<keyword evidence="1" id="KW-0812">Transmembrane</keyword>
<evidence type="ECO:0000313" key="2">
    <source>
        <dbReference type="EMBL" id="CAC5413648.1"/>
    </source>
</evidence>
<dbReference type="Proteomes" id="UP000507470">
    <property type="component" value="Unassembled WGS sequence"/>
</dbReference>
<dbReference type="AlphaFoldDB" id="A0A6J8E0U0"/>
<feature type="transmembrane region" description="Helical" evidence="1">
    <location>
        <begin position="62"/>
        <end position="85"/>
    </location>
</feature>
<evidence type="ECO:0000313" key="3">
    <source>
        <dbReference type="Proteomes" id="UP000507470"/>
    </source>
</evidence>
<keyword evidence="3" id="KW-1185">Reference proteome</keyword>
<gene>
    <name evidence="2" type="ORF">MCOR_46517</name>
</gene>
<keyword evidence="1" id="KW-0472">Membrane</keyword>
<accession>A0A6J8E0U0</accession>
<name>A0A6J8E0U0_MYTCO</name>
<organism evidence="2 3">
    <name type="scientific">Mytilus coruscus</name>
    <name type="common">Sea mussel</name>
    <dbReference type="NCBI Taxonomy" id="42192"/>
    <lineage>
        <taxon>Eukaryota</taxon>
        <taxon>Metazoa</taxon>
        <taxon>Spiralia</taxon>
        <taxon>Lophotrochozoa</taxon>
        <taxon>Mollusca</taxon>
        <taxon>Bivalvia</taxon>
        <taxon>Autobranchia</taxon>
        <taxon>Pteriomorphia</taxon>
        <taxon>Mytilida</taxon>
        <taxon>Mytiloidea</taxon>
        <taxon>Mytilidae</taxon>
        <taxon>Mytilinae</taxon>
        <taxon>Mytilus</taxon>
    </lineage>
</organism>
<evidence type="ECO:0000256" key="1">
    <source>
        <dbReference type="SAM" id="Phobius"/>
    </source>
</evidence>
<keyword evidence="1" id="KW-1133">Transmembrane helix</keyword>
<dbReference type="EMBL" id="CACVKT020008174">
    <property type="protein sequence ID" value="CAC5413648.1"/>
    <property type="molecule type" value="Genomic_DNA"/>
</dbReference>
<reference evidence="2 3" key="1">
    <citation type="submission" date="2020-06" db="EMBL/GenBank/DDBJ databases">
        <authorList>
            <person name="Li R."/>
            <person name="Bekaert M."/>
        </authorList>
    </citation>
    <scope>NUCLEOTIDE SEQUENCE [LARGE SCALE GENOMIC DNA]</scope>
    <source>
        <strain evidence="3">wild</strain>
    </source>
</reference>